<dbReference type="InterPro" id="IPR013428">
    <property type="entry name" value="Membrane-bound_put_N"/>
</dbReference>
<accession>A0A3B1D749</accession>
<dbReference type="InterPro" id="IPR011989">
    <property type="entry name" value="ARM-like"/>
</dbReference>
<feature type="domain" description="Cytochrome c" evidence="4">
    <location>
        <begin position="1450"/>
        <end position="1583"/>
    </location>
</feature>
<evidence type="ECO:0000256" key="2">
    <source>
        <dbReference type="ARBA" id="ARBA00022723"/>
    </source>
</evidence>
<dbReference type="InterPro" id="IPR011330">
    <property type="entry name" value="Glyco_hydro/deAcase_b/a-brl"/>
</dbReference>
<dbReference type="Pfam" id="PF01522">
    <property type="entry name" value="Polysacc_deac_1"/>
    <property type="match status" value="1"/>
</dbReference>
<proteinExistence type="predicted"/>
<dbReference type="EMBL" id="UOGL01000249">
    <property type="protein sequence ID" value="VAX38706.1"/>
    <property type="molecule type" value="Genomic_DNA"/>
</dbReference>
<dbReference type="GO" id="GO:0016810">
    <property type="term" value="F:hydrolase activity, acting on carbon-nitrogen (but not peptide) bonds"/>
    <property type="evidence" value="ECO:0007669"/>
    <property type="project" value="InterPro"/>
</dbReference>
<keyword evidence="2" id="KW-0479">Metal-binding</keyword>
<keyword evidence="3" id="KW-0408">Iron</keyword>
<dbReference type="InterPro" id="IPR013427">
    <property type="entry name" value="Haem-bd_dom_put"/>
</dbReference>
<dbReference type="SUPFAM" id="SSF46626">
    <property type="entry name" value="Cytochrome c"/>
    <property type="match status" value="1"/>
</dbReference>
<dbReference type="SUPFAM" id="SSF88713">
    <property type="entry name" value="Glycoside hydrolase/deacetylase"/>
    <property type="match status" value="1"/>
</dbReference>
<dbReference type="InterPro" id="IPR011042">
    <property type="entry name" value="6-blade_b-propeller_TolB-like"/>
</dbReference>
<dbReference type="GO" id="GO:0046872">
    <property type="term" value="F:metal ion binding"/>
    <property type="evidence" value="ECO:0007669"/>
    <property type="project" value="UniProtKB-KW"/>
</dbReference>
<dbReference type="SUPFAM" id="SSF48371">
    <property type="entry name" value="ARM repeat"/>
    <property type="match status" value="1"/>
</dbReference>
<dbReference type="NCBIfam" id="TIGR02603">
    <property type="entry name" value="CxxCH_TIGR02603"/>
    <property type="match status" value="1"/>
</dbReference>
<dbReference type="Gene3D" id="2.130.10.130">
    <property type="entry name" value="Integrin alpha, N-terminal"/>
    <property type="match status" value="1"/>
</dbReference>
<dbReference type="InterPro" id="IPR016024">
    <property type="entry name" value="ARM-type_fold"/>
</dbReference>
<keyword evidence="1" id="KW-0349">Heme</keyword>
<dbReference type="GO" id="GO:0020037">
    <property type="term" value="F:heme binding"/>
    <property type="evidence" value="ECO:0007669"/>
    <property type="project" value="InterPro"/>
</dbReference>
<dbReference type="InterPro" id="IPR002509">
    <property type="entry name" value="NODB_dom"/>
</dbReference>
<name>A0A3B1D749_9ZZZZ</name>
<evidence type="ECO:0000256" key="3">
    <source>
        <dbReference type="ARBA" id="ARBA00023004"/>
    </source>
</evidence>
<protein>
    <recommendedName>
        <fullName evidence="4">Cytochrome c domain-containing protein</fullName>
    </recommendedName>
</protein>
<evidence type="ECO:0000259" key="4">
    <source>
        <dbReference type="PROSITE" id="PS51007"/>
    </source>
</evidence>
<dbReference type="PANTHER" id="PTHR33546">
    <property type="entry name" value="LARGE, MULTIFUNCTIONAL SECRETED PROTEIN-RELATED"/>
    <property type="match status" value="1"/>
</dbReference>
<dbReference type="GO" id="GO:0005975">
    <property type="term" value="P:carbohydrate metabolic process"/>
    <property type="evidence" value="ECO:0007669"/>
    <property type="project" value="InterPro"/>
</dbReference>
<dbReference type="NCBIfam" id="TIGR02604">
    <property type="entry name" value="Piru_Ver_Nterm"/>
    <property type="match status" value="1"/>
</dbReference>
<dbReference type="SUPFAM" id="SSF69318">
    <property type="entry name" value="Integrin alpha N-terminal domain"/>
    <property type="match status" value="1"/>
</dbReference>
<evidence type="ECO:0000313" key="5">
    <source>
        <dbReference type="EMBL" id="VAX38706.1"/>
    </source>
</evidence>
<dbReference type="SUPFAM" id="SSF50952">
    <property type="entry name" value="Soluble quinoprotein glucose dehydrogenase"/>
    <property type="match status" value="1"/>
</dbReference>
<dbReference type="Pfam" id="PF23500">
    <property type="entry name" value="DUF7133"/>
    <property type="match status" value="1"/>
</dbReference>
<dbReference type="Gene3D" id="1.25.10.10">
    <property type="entry name" value="Leucine-rich Repeat Variant"/>
    <property type="match status" value="1"/>
</dbReference>
<gene>
    <name evidence="5" type="ORF">MNBD_PLANCTO02-137</name>
</gene>
<sequence>MIRDNQPVQFVFAFPQLFKTTLLVLLLVCFSFTPFLHAGDQQTSSGNRLVYLDEDDPYYVSLSFPKLVTPQWVGDTNVKAVCVLAIDDMSKVDKYEKYLRPILNRLKEIDGRAGVSIMACQIDPKHPHLKKWIDEGVSIEVHTYDHPCPLLKDHDFQKAAGTVNRCIDLLNQIPKYKPVAYRMPCCDSLNTVSPRFFTEIFNKPTKQGNFLQIDTSVFQVFTSDDPALERKLIIDPNGLDKIKKYIPTDRGFVNTIFNYPYPYPISKLCWEFPCVTPSDWSAQHRQKPFHPLTVRDWASVLDATVAKEGTFNLVFHPHGWIRNDQVIKLIDHAIKQHGKSVQFLSFQEVLTKMNKNLLAGQPLRSSTGEDNGVKLIDLNNDGYLDVVIGNHQVQKTRIWNPQSLKWSESNFPTQIITKESASKKVATRGRFGIIDGEVVFFVLTEQEQNAWRFHDNRWVADKNLLNGLTGSGTQKILVLKNNIDQGVRLRDSNNDGTCELLISNPSSQQVFAWSKEQQKWLLQSWQLPKGTSIVTSAGKDNGLRFVDINEDGFDDVLFSNGKRNSLHLYQSMKTGWSDVVFQKKRTTDDSMPIIAKNGMNNGAWFHSRNLWVQNEGTAELPHLVQGKSFNELLQKHAPRPKSPAAGLQSIKVKSGFKVELVVAEPLVKDPIAFDWGTDGKLWVAEMADYPLGMDGKGSFGGRIRFLEDADGDGTYEKSTLFLDKIGFPTGVMAWKKGVLVTCAPDLFYAEDTNGDGKADVRQILFTGFQEGNQQHRLNSLRWGLDNWVYAANGDSGGIIHSLKTKTKMNLSGRDLRFHPETGAMETVSGQTQFGRVRDDWGNWFGCSNSQPSYHYVLKDHYLKRNKYLSSPNVKVQISNRPGAATVFPQSRTLARFNEFNKVNRFTSACGIEIYRDHLLGNRFQGNSFVCEPVHNLVHREIVTSNKSTFASQRPADEQHQEFLASSDNWFRPTMARTGPDGALWISDMYRAVIEHPQWIPKEFLEKNDVRAGDDKGRIYRVVPVGIKKRKILNLTKMTVQQQIELLESPNGTVRDMVHKQLLGQQTTAAIPTLKKMITQGKRATARLHALCILDGLKALTVNDVKSALKDEQAGVRRHAVRLSEQFMRQPNNFELPATLIHEKDARVRMQLAYSLGYSLQKNRGRLLAELLHQQPNDLYLQTAVMSSLTGQLQTFTTRLLQNHQQRPPSKTVMTTLINMVVSTKDQATLSQICLRISRQPKPGNSFSPSQIEMLSLLLDTLSRHNSSLSILSKNGTQPTRDAITSLRPLFVKARQVAINEKASLVNRQHALLLLGRGFDQREKDIKILIELMSPRQSQPLQRSTLNALAQFSDRKVGESLLARWKTFGPQLRTDLLDLLLRRQAWLEQLLDAIEQKKIRTSHIDATRRQILLLHKNQKIRQRAIKLFASAGETGRTIVVKRYSDALILKGDKFKGYLLFKKKCSICHRLNNEGYAIGPDLSALTDKSPKALLVSILDPNRAIERKFVSYVASTLGGLTFTGILTTESGNSITLLQNEGKKQTLLRSELDEFQSTNKSLMPEGFEKDISKQGIADIIAYLNGITSSRKKNAAP</sequence>
<reference evidence="5" key="1">
    <citation type="submission" date="2018-06" db="EMBL/GenBank/DDBJ databases">
        <authorList>
            <person name="Zhirakovskaya E."/>
        </authorList>
    </citation>
    <scope>NUCLEOTIDE SEQUENCE</scope>
</reference>
<dbReference type="Gene3D" id="2.120.10.30">
    <property type="entry name" value="TolB, C-terminal domain"/>
    <property type="match status" value="1"/>
</dbReference>
<dbReference type="Gene3D" id="1.10.760.10">
    <property type="entry name" value="Cytochrome c-like domain"/>
    <property type="match status" value="1"/>
</dbReference>
<dbReference type="InterPro" id="IPR055557">
    <property type="entry name" value="DUF7133"/>
</dbReference>
<dbReference type="InterPro" id="IPR036909">
    <property type="entry name" value="Cyt_c-like_dom_sf"/>
</dbReference>
<dbReference type="Gene3D" id="3.20.20.370">
    <property type="entry name" value="Glycoside hydrolase/deacetylase"/>
    <property type="match status" value="1"/>
</dbReference>
<organism evidence="5">
    <name type="scientific">hydrothermal vent metagenome</name>
    <dbReference type="NCBI Taxonomy" id="652676"/>
    <lineage>
        <taxon>unclassified sequences</taxon>
        <taxon>metagenomes</taxon>
        <taxon>ecological metagenomes</taxon>
    </lineage>
</organism>
<dbReference type="PANTHER" id="PTHR33546:SF1">
    <property type="entry name" value="LARGE, MULTIFUNCTIONAL SECRETED PROTEIN"/>
    <property type="match status" value="1"/>
</dbReference>
<dbReference type="PROSITE" id="PS51007">
    <property type="entry name" value="CYTC"/>
    <property type="match status" value="1"/>
</dbReference>
<dbReference type="InterPro" id="IPR009056">
    <property type="entry name" value="Cyt_c-like_dom"/>
</dbReference>
<dbReference type="GO" id="GO:0009055">
    <property type="term" value="F:electron transfer activity"/>
    <property type="evidence" value="ECO:0007669"/>
    <property type="project" value="InterPro"/>
</dbReference>
<evidence type="ECO:0000256" key="1">
    <source>
        <dbReference type="ARBA" id="ARBA00022617"/>
    </source>
</evidence>
<dbReference type="InterPro" id="IPR011041">
    <property type="entry name" value="Quinoprot_gluc/sorb_DH_b-prop"/>
</dbReference>
<dbReference type="InterPro" id="IPR028994">
    <property type="entry name" value="Integrin_alpha_N"/>
</dbReference>